<sequence>MENPFQMQLSSLLEAANTDLRRLDALLYICCTQASQHCPFTQKACDQHCLANIEMAEKASSAQ</sequence>
<proteinExistence type="predicted"/>
<dbReference type="GeneID" id="42457531"/>
<organism evidence="1 3">
    <name type="scientific">Holdemania massiliensis</name>
    <dbReference type="NCBI Taxonomy" id="1468449"/>
    <lineage>
        <taxon>Bacteria</taxon>
        <taxon>Bacillati</taxon>
        <taxon>Bacillota</taxon>
        <taxon>Erysipelotrichia</taxon>
        <taxon>Erysipelotrichales</taxon>
        <taxon>Erysipelotrichaceae</taxon>
        <taxon>Holdemania</taxon>
    </lineage>
</organism>
<name>A0A6N7S626_9FIRM</name>
<dbReference type="RefSeq" id="WP_020225729.1">
    <property type="nucleotide sequence ID" value="NZ_AP031450.1"/>
</dbReference>
<dbReference type="AlphaFoldDB" id="A0A6N7S626"/>
<dbReference type="Proteomes" id="UP000480929">
    <property type="component" value="Unassembled WGS sequence"/>
</dbReference>
<evidence type="ECO:0000313" key="1">
    <source>
        <dbReference type="EMBL" id="MSA88948.1"/>
    </source>
</evidence>
<dbReference type="EMBL" id="WKPJ01000006">
    <property type="protein sequence ID" value="MSA88948.1"/>
    <property type="molecule type" value="Genomic_DNA"/>
</dbReference>
<comment type="caution">
    <text evidence="1">The sequence shown here is derived from an EMBL/GenBank/DDBJ whole genome shotgun (WGS) entry which is preliminary data.</text>
</comment>
<accession>A0A6N7S626</accession>
<evidence type="ECO:0000313" key="2">
    <source>
        <dbReference type="EMBL" id="MSC32495.1"/>
    </source>
</evidence>
<evidence type="ECO:0000313" key="3">
    <source>
        <dbReference type="Proteomes" id="UP000433575"/>
    </source>
</evidence>
<evidence type="ECO:0000313" key="4">
    <source>
        <dbReference type="Proteomes" id="UP000480929"/>
    </source>
</evidence>
<dbReference type="Proteomes" id="UP000433575">
    <property type="component" value="Unassembled WGS sequence"/>
</dbReference>
<keyword evidence="4" id="KW-1185">Reference proteome</keyword>
<reference evidence="3 4" key="1">
    <citation type="journal article" date="2019" name="Nat. Med.">
        <title>A library of human gut bacterial isolates paired with longitudinal multiomics data enables mechanistic microbiome research.</title>
        <authorList>
            <person name="Poyet M."/>
            <person name="Groussin M."/>
            <person name="Gibbons S.M."/>
            <person name="Avila-Pacheco J."/>
            <person name="Jiang X."/>
            <person name="Kearney S.M."/>
            <person name="Perrotta A.R."/>
            <person name="Berdy B."/>
            <person name="Zhao S."/>
            <person name="Lieberman T.D."/>
            <person name="Swanson P.K."/>
            <person name="Smith M."/>
            <person name="Roesemann S."/>
            <person name="Alexander J.E."/>
            <person name="Rich S.A."/>
            <person name="Livny J."/>
            <person name="Vlamakis H."/>
            <person name="Clish C."/>
            <person name="Bullock K."/>
            <person name="Deik A."/>
            <person name="Scott J."/>
            <person name="Pierce K.A."/>
            <person name="Xavier R.J."/>
            <person name="Alm E.J."/>
        </authorList>
    </citation>
    <scope>NUCLEOTIDE SEQUENCE [LARGE SCALE GENOMIC DNA]</scope>
    <source>
        <strain evidence="1 3">BIOML-A4</strain>
        <strain evidence="2 4">BIOML-A5</strain>
    </source>
</reference>
<gene>
    <name evidence="2" type="ORF">GKD88_05105</name>
    <name evidence="1" type="ORF">GKE08_06375</name>
</gene>
<dbReference type="OrthoDB" id="9932200at2"/>
<dbReference type="EMBL" id="WKPI01000005">
    <property type="protein sequence ID" value="MSC32495.1"/>
    <property type="molecule type" value="Genomic_DNA"/>
</dbReference>
<protein>
    <submittedName>
        <fullName evidence="1">Uncharacterized protein</fullName>
    </submittedName>
</protein>